<evidence type="ECO:0000256" key="2">
    <source>
        <dbReference type="PROSITE-ProRule" id="PRU00169"/>
    </source>
</evidence>
<dbReference type="GO" id="GO:0000160">
    <property type="term" value="P:phosphorelay signal transduction system"/>
    <property type="evidence" value="ECO:0007669"/>
    <property type="project" value="InterPro"/>
</dbReference>
<dbReference type="Gene3D" id="3.40.50.2300">
    <property type="match status" value="1"/>
</dbReference>
<dbReference type="Pfam" id="PF00072">
    <property type="entry name" value="Response_reg"/>
    <property type="match status" value="1"/>
</dbReference>
<sequence length="237" mass="25640">MDDHGNQFGVLRPTPARPFLGLTVLMVEDSRFACDALRLVCTRSGARIRRADCLRSARRHLEVYRPSVAIIDMGLPDGSGAELISELAAAEPRLPVILAISGDPGTEHAALAAGADDFLAKPVRGIGKVQAMVLKHLPAEWRPHGPRLADATEIRPDPVAYRDDMLHVADLLDASNEATLDYAAQFLTSVAQSAGDTPLAAAAEQWLEARRKHLPSGEITTRIARLVEERTEACETV</sequence>
<evidence type="ECO:0000313" key="4">
    <source>
        <dbReference type="EMBL" id="ETX15851.1"/>
    </source>
</evidence>
<dbReference type="OrthoDB" id="7831674at2"/>
<dbReference type="InterPro" id="IPR011006">
    <property type="entry name" value="CheY-like_superfamily"/>
</dbReference>
<keyword evidence="1 2" id="KW-0597">Phosphoprotein</keyword>
<dbReference type="EMBL" id="JALZ01000003">
    <property type="protein sequence ID" value="ETX15851.1"/>
    <property type="molecule type" value="Genomic_DNA"/>
</dbReference>
<dbReference type="InterPro" id="IPR001789">
    <property type="entry name" value="Sig_transdc_resp-reg_receiver"/>
</dbReference>
<dbReference type="PATRIC" id="fig|1449350.3.peg.965"/>
<reference evidence="4 5" key="1">
    <citation type="submission" date="2014-01" db="EMBL/GenBank/DDBJ databases">
        <title>Roseivivax halodurans JCM 10272 Genome Sequencing.</title>
        <authorList>
            <person name="Lai Q."/>
            <person name="Li G."/>
            <person name="Shao Z."/>
        </authorList>
    </citation>
    <scope>NUCLEOTIDE SEQUENCE [LARGE SCALE GENOMIC DNA]</scope>
    <source>
        <strain evidence="4 5">JCM 10272</strain>
    </source>
</reference>
<protein>
    <submittedName>
        <fullName evidence="4">Response regulator</fullName>
    </submittedName>
</protein>
<dbReference type="PANTHER" id="PTHR44591:SF3">
    <property type="entry name" value="RESPONSE REGULATORY DOMAIN-CONTAINING PROTEIN"/>
    <property type="match status" value="1"/>
</dbReference>
<dbReference type="SUPFAM" id="SSF52172">
    <property type="entry name" value="CheY-like"/>
    <property type="match status" value="1"/>
</dbReference>
<keyword evidence="5" id="KW-1185">Reference proteome</keyword>
<dbReference type="eggNOG" id="COG2197">
    <property type="taxonomic scope" value="Bacteria"/>
</dbReference>
<dbReference type="AlphaFoldDB" id="X7EL15"/>
<name>X7EL15_9RHOB</name>
<accession>X7EL15</accession>
<dbReference type="SMART" id="SM00448">
    <property type="entry name" value="REC"/>
    <property type="match status" value="1"/>
</dbReference>
<dbReference type="PANTHER" id="PTHR44591">
    <property type="entry name" value="STRESS RESPONSE REGULATOR PROTEIN 1"/>
    <property type="match status" value="1"/>
</dbReference>
<organism evidence="4 5">
    <name type="scientific">Roseivivax halodurans JCM 10272</name>
    <dbReference type="NCBI Taxonomy" id="1449350"/>
    <lineage>
        <taxon>Bacteria</taxon>
        <taxon>Pseudomonadati</taxon>
        <taxon>Pseudomonadota</taxon>
        <taxon>Alphaproteobacteria</taxon>
        <taxon>Rhodobacterales</taxon>
        <taxon>Roseobacteraceae</taxon>
        <taxon>Roseivivax</taxon>
    </lineage>
</organism>
<dbReference type="STRING" id="1449350.OCH239_11760"/>
<comment type="caution">
    <text evidence="4">The sequence shown here is derived from an EMBL/GenBank/DDBJ whole genome shotgun (WGS) entry which is preliminary data.</text>
</comment>
<evidence type="ECO:0000313" key="5">
    <source>
        <dbReference type="Proteomes" id="UP000022447"/>
    </source>
</evidence>
<evidence type="ECO:0000256" key="1">
    <source>
        <dbReference type="ARBA" id="ARBA00022553"/>
    </source>
</evidence>
<dbReference type="InterPro" id="IPR050595">
    <property type="entry name" value="Bact_response_regulator"/>
</dbReference>
<feature type="modified residue" description="4-aspartylphosphate" evidence="2">
    <location>
        <position position="72"/>
    </location>
</feature>
<dbReference type="Proteomes" id="UP000022447">
    <property type="component" value="Unassembled WGS sequence"/>
</dbReference>
<dbReference type="RefSeq" id="WP_037259378.1">
    <property type="nucleotide sequence ID" value="NZ_JALZ01000003.1"/>
</dbReference>
<dbReference type="CDD" id="cd00156">
    <property type="entry name" value="REC"/>
    <property type="match status" value="1"/>
</dbReference>
<evidence type="ECO:0000259" key="3">
    <source>
        <dbReference type="PROSITE" id="PS50110"/>
    </source>
</evidence>
<dbReference type="PROSITE" id="PS50110">
    <property type="entry name" value="RESPONSE_REGULATORY"/>
    <property type="match status" value="1"/>
</dbReference>
<gene>
    <name evidence="4" type="ORF">OCH239_11760</name>
</gene>
<feature type="domain" description="Response regulatory" evidence="3">
    <location>
        <begin position="23"/>
        <end position="136"/>
    </location>
</feature>
<proteinExistence type="predicted"/>